<sequence length="536" mass="61461">MNQIFRPASIVVATVILTIFLFISVIWMARQEYQQFNHLIQHEVPINTITEKIIYLDEVLTMSANMYTNTSNVNWKTRHDLFSEKLDLEINKFRKLASHHFVTERVKTIDAANQKLTKIEEQSFILVEQGKNAEAQALLSSVEYGTEKIKLGASIETSQHYIFKELQDAITSYRQKMFFSIFFAIVSLILLIPLWIIVLRLLKKYLKAKNNAQSALTKANQELELRVEQRTQELSHKNIQLKQIVKELQQTQTQLIHAEKMSSLGQMVAGIAHEINNPLNFISGNLKYTQTFIQDLFKLIDIYQQHYLTPPKEIQIAIEDMDLDFASQDFTQMLSSMTQGVNRIQGIVKSLRTFSRLDEAELKEVDIHESIDSTLLMLQYRLQSTHKQCKICLIKEYAALPLIECYSSELNQVFLNILSNAIDALEERRLQCMVEQKNTHISNLCIRTEIISKSWIAIHIIDNGTGIDESIKHKIFDPFFTTKTVGQGTGLGLSVSYQIVVNRHSGKLYCNSTIGQGTEIVIEIPVTQKSAMKAIL</sequence>
<feature type="transmembrane region" description="Helical" evidence="7">
    <location>
        <begin position="7"/>
        <end position="29"/>
    </location>
</feature>
<dbReference type="PROSITE" id="PS50109">
    <property type="entry name" value="HIS_KIN"/>
    <property type="match status" value="1"/>
</dbReference>
<dbReference type="SMART" id="SM00387">
    <property type="entry name" value="HATPase_c"/>
    <property type="match status" value="1"/>
</dbReference>
<protein>
    <recommendedName>
        <fullName evidence="2">histidine kinase</fullName>
        <ecNumber evidence="2">2.7.13.3</ecNumber>
    </recommendedName>
</protein>
<keyword evidence="7" id="KW-0472">Membrane</keyword>
<feature type="coiled-coil region" evidence="6">
    <location>
        <begin position="202"/>
        <end position="261"/>
    </location>
</feature>
<keyword evidence="7" id="KW-1133">Transmembrane helix</keyword>
<dbReference type="PRINTS" id="PR00344">
    <property type="entry name" value="BCTRLSENSOR"/>
</dbReference>
<keyword evidence="7" id="KW-0812">Transmembrane</keyword>
<dbReference type="AlphaFoldDB" id="A0A8J7HJK8"/>
<dbReference type="Pfam" id="PF02518">
    <property type="entry name" value="HATPase_c"/>
    <property type="match status" value="1"/>
</dbReference>
<dbReference type="InterPro" id="IPR036097">
    <property type="entry name" value="HisK_dim/P_sf"/>
</dbReference>
<dbReference type="EC" id="2.7.13.3" evidence="2"/>
<dbReference type="InterPro" id="IPR003661">
    <property type="entry name" value="HisK_dim/P_dom"/>
</dbReference>
<keyword evidence="10" id="KW-1185">Reference proteome</keyword>
<evidence type="ECO:0000259" key="8">
    <source>
        <dbReference type="PROSITE" id="PS50109"/>
    </source>
</evidence>
<reference evidence="9 10" key="1">
    <citation type="journal article" date="2021" name="Int. J. Syst. Evol. Microbiol.">
        <title>Amazonocrinis nigriterrae gen. nov., sp. nov., Atlanticothrix silvestris gen. nov., sp. nov. and Dendronalium phyllosphericum gen. nov., sp. nov., nostocacean cyanobacteria from Brazilian environments.</title>
        <authorList>
            <person name="Alvarenga D.O."/>
            <person name="Andreote A.P.D."/>
            <person name="Branco L.H.Z."/>
            <person name="Delbaje E."/>
            <person name="Cruz R.B."/>
            <person name="Varani A.M."/>
            <person name="Fiore M.F."/>
        </authorList>
    </citation>
    <scope>NUCLEOTIDE SEQUENCE [LARGE SCALE GENOMIC DNA]</scope>
    <source>
        <strain evidence="9 10">CENA357</strain>
    </source>
</reference>
<organism evidence="9 10">
    <name type="scientific">Atlanticothrix silvestris CENA357</name>
    <dbReference type="NCBI Taxonomy" id="1725252"/>
    <lineage>
        <taxon>Bacteria</taxon>
        <taxon>Bacillati</taxon>
        <taxon>Cyanobacteriota</taxon>
        <taxon>Cyanophyceae</taxon>
        <taxon>Nostocales</taxon>
        <taxon>Nodulariaceae</taxon>
        <taxon>Atlanticothrix</taxon>
        <taxon>Atlanticothrix silvestris</taxon>
    </lineage>
</organism>
<dbReference type="Gene3D" id="1.10.287.130">
    <property type="match status" value="1"/>
</dbReference>
<evidence type="ECO:0000313" key="10">
    <source>
        <dbReference type="Proteomes" id="UP000599391"/>
    </source>
</evidence>
<evidence type="ECO:0000256" key="7">
    <source>
        <dbReference type="SAM" id="Phobius"/>
    </source>
</evidence>
<evidence type="ECO:0000256" key="3">
    <source>
        <dbReference type="ARBA" id="ARBA00022553"/>
    </source>
</evidence>
<dbReference type="InterPro" id="IPR003594">
    <property type="entry name" value="HATPase_dom"/>
</dbReference>
<dbReference type="InterPro" id="IPR036890">
    <property type="entry name" value="HATPase_C_sf"/>
</dbReference>
<comment type="catalytic activity">
    <reaction evidence="1">
        <text>ATP + protein L-histidine = ADP + protein N-phospho-L-histidine.</text>
        <dbReference type="EC" id="2.7.13.3"/>
    </reaction>
</comment>
<dbReference type="PANTHER" id="PTHR43065:SF50">
    <property type="entry name" value="HISTIDINE KINASE"/>
    <property type="match status" value="1"/>
</dbReference>
<feature type="transmembrane region" description="Helical" evidence="7">
    <location>
        <begin position="177"/>
        <end position="202"/>
    </location>
</feature>
<keyword evidence="6" id="KW-0175">Coiled coil</keyword>
<dbReference type="CDD" id="cd00082">
    <property type="entry name" value="HisKA"/>
    <property type="match status" value="1"/>
</dbReference>
<accession>A0A8J7HJK8</accession>
<keyword evidence="4 9" id="KW-0418">Kinase</keyword>
<dbReference type="SUPFAM" id="SSF47384">
    <property type="entry name" value="Homodimeric domain of signal transducing histidine kinase"/>
    <property type="match status" value="1"/>
</dbReference>
<evidence type="ECO:0000256" key="6">
    <source>
        <dbReference type="SAM" id="Coils"/>
    </source>
</evidence>
<dbReference type="SMART" id="SM00388">
    <property type="entry name" value="HisKA"/>
    <property type="match status" value="1"/>
</dbReference>
<dbReference type="GO" id="GO:0000155">
    <property type="term" value="F:phosphorelay sensor kinase activity"/>
    <property type="evidence" value="ECO:0007669"/>
    <property type="project" value="InterPro"/>
</dbReference>
<evidence type="ECO:0000256" key="2">
    <source>
        <dbReference type="ARBA" id="ARBA00012438"/>
    </source>
</evidence>
<name>A0A8J7HJK8_9CYAN</name>
<evidence type="ECO:0000256" key="1">
    <source>
        <dbReference type="ARBA" id="ARBA00000085"/>
    </source>
</evidence>
<dbReference type="InterPro" id="IPR004358">
    <property type="entry name" value="Sig_transdc_His_kin-like_C"/>
</dbReference>
<dbReference type="SUPFAM" id="SSF55874">
    <property type="entry name" value="ATPase domain of HSP90 chaperone/DNA topoisomerase II/histidine kinase"/>
    <property type="match status" value="1"/>
</dbReference>
<keyword evidence="3" id="KW-0597">Phosphoprotein</keyword>
<dbReference type="InterPro" id="IPR005467">
    <property type="entry name" value="His_kinase_dom"/>
</dbReference>
<keyword evidence="5" id="KW-0902">Two-component regulatory system</keyword>
<comment type="caution">
    <text evidence="9">The sequence shown here is derived from an EMBL/GenBank/DDBJ whole genome shotgun (WGS) entry which is preliminary data.</text>
</comment>
<evidence type="ECO:0000256" key="4">
    <source>
        <dbReference type="ARBA" id="ARBA00022777"/>
    </source>
</evidence>
<dbReference type="EMBL" id="JAECZB010000062">
    <property type="protein sequence ID" value="MBH8554149.1"/>
    <property type="molecule type" value="Genomic_DNA"/>
</dbReference>
<evidence type="ECO:0000256" key="5">
    <source>
        <dbReference type="ARBA" id="ARBA00023012"/>
    </source>
</evidence>
<dbReference type="Gene3D" id="3.30.565.10">
    <property type="entry name" value="Histidine kinase-like ATPase, C-terminal domain"/>
    <property type="match status" value="1"/>
</dbReference>
<dbReference type="PANTHER" id="PTHR43065">
    <property type="entry name" value="SENSOR HISTIDINE KINASE"/>
    <property type="match status" value="1"/>
</dbReference>
<dbReference type="Proteomes" id="UP000599391">
    <property type="component" value="Unassembled WGS sequence"/>
</dbReference>
<gene>
    <name evidence="9" type="ORF">I8751_17605</name>
</gene>
<proteinExistence type="predicted"/>
<feature type="domain" description="Histidine kinase" evidence="8">
    <location>
        <begin position="270"/>
        <end position="528"/>
    </location>
</feature>
<evidence type="ECO:0000313" key="9">
    <source>
        <dbReference type="EMBL" id="MBH8554149.1"/>
    </source>
</evidence>
<keyword evidence="4 9" id="KW-0808">Transferase</keyword>